<dbReference type="RefSeq" id="WP_274494389.1">
    <property type="nucleotide sequence ID" value="NZ_CP118166.1"/>
</dbReference>
<accession>A0AAE9ZJV8</accession>
<keyword evidence="6" id="KW-1185">Reference proteome</keyword>
<dbReference type="Gene3D" id="1.10.10.10">
    <property type="entry name" value="Winged helix-like DNA-binding domain superfamily/Winged helix DNA-binding domain"/>
    <property type="match status" value="1"/>
</dbReference>
<dbReference type="InterPro" id="IPR036388">
    <property type="entry name" value="WH-like_DNA-bd_sf"/>
</dbReference>
<reference evidence="5" key="1">
    <citation type="submission" date="2023-02" db="EMBL/GenBank/DDBJ databases">
        <title>Genome sequence of Hyphococcus flavus.</title>
        <authorList>
            <person name="Rong J.-C."/>
            <person name="Zhao Q."/>
            <person name="Yi M."/>
            <person name="Wu J.-Y."/>
        </authorList>
    </citation>
    <scope>NUCLEOTIDE SEQUENCE</scope>
    <source>
        <strain evidence="5">MCCC 1K03223</strain>
    </source>
</reference>
<dbReference type="GO" id="GO:0003677">
    <property type="term" value="F:DNA binding"/>
    <property type="evidence" value="ECO:0007669"/>
    <property type="project" value="UniProtKB-KW"/>
</dbReference>
<organism evidence="5 6">
    <name type="scientific">Hyphococcus flavus</name>
    <dbReference type="NCBI Taxonomy" id="1866326"/>
    <lineage>
        <taxon>Bacteria</taxon>
        <taxon>Pseudomonadati</taxon>
        <taxon>Pseudomonadota</taxon>
        <taxon>Alphaproteobacteria</taxon>
        <taxon>Parvularculales</taxon>
        <taxon>Parvularculaceae</taxon>
        <taxon>Hyphococcus</taxon>
    </lineage>
</organism>
<dbReference type="Proteomes" id="UP001214043">
    <property type="component" value="Chromosome"/>
</dbReference>
<sequence length="369" mass="39916">MARLGLALQDRIVAAEKALALAPATGNWGEALELFAQSVGGWGCHLNSMAPDLGLLSSLTGGIPCELPREFAKQQGASPTVNKRAAAIYDAPLGVPQGEADFTTRYEWMNDYFFQNFLLRVDAPYSLFAKLSHTQKAATTVTVLRSKNQDHASAIDKTIFNRLLPTLYASVDLQNELDARNLNFAAQSLSLANVTAFICDPFLKIITASEAGENALLEQKFVSSKGGKLTIVNDKHQRNLQRAVLFASLLFDDRRSCANIKIRGKNVDAQCALAIAPLPADSSILLRNGVIVMLLEEATVQPGLPAKSVHLTGAEKEIGKLLVRGHTTSQIAEKRAVSKATVQTQIKAMSAKLSASHRAELLIALQRML</sequence>
<dbReference type="EMBL" id="CP118166">
    <property type="protein sequence ID" value="WDI32466.1"/>
    <property type="molecule type" value="Genomic_DNA"/>
</dbReference>
<evidence type="ECO:0000313" key="5">
    <source>
        <dbReference type="EMBL" id="WDI32466.1"/>
    </source>
</evidence>
<keyword evidence="3" id="KW-0804">Transcription</keyword>
<proteinExistence type="predicted"/>
<evidence type="ECO:0000256" key="3">
    <source>
        <dbReference type="ARBA" id="ARBA00023163"/>
    </source>
</evidence>
<dbReference type="KEGG" id="hfl:PUV54_04565"/>
<dbReference type="PRINTS" id="PR00038">
    <property type="entry name" value="HTHLUXR"/>
</dbReference>
<evidence type="ECO:0000313" key="6">
    <source>
        <dbReference type="Proteomes" id="UP001214043"/>
    </source>
</evidence>
<evidence type="ECO:0000256" key="2">
    <source>
        <dbReference type="ARBA" id="ARBA00023125"/>
    </source>
</evidence>
<keyword evidence="1" id="KW-0805">Transcription regulation</keyword>
<dbReference type="Pfam" id="PF00196">
    <property type="entry name" value="GerE"/>
    <property type="match status" value="1"/>
</dbReference>
<dbReference type="AlphaFoldDB" id="A0AAE9ZJV8"/>
<dbReference type="InterPro" id="IPR016032">
    <property type="entry name" value="Sig_transdc_resp-reg_C-effctor"/>
</dbReference>
<keyword evidence="2" id="KW-0238">DNA-binding</keyword>
<protein>
    <submittedName>
        <fullName evidence="5">LuxR C-terminal-related transcriptional regulator</fullName>
    </submittedName>
</protein>
<dbReference type="InterPro" id="IPR000792">
    <property type="entry name" value="Tscrpt_reg_LuxR_C"/>
</dbReference>
<dbReference type="GO" id="GO:0006355">
    <property type="term" value="P:regulation of DNA-templated transcription"/>
    <property type="evidence" value="ECO:0007669"/>
    <property type="project" value="InterPro"/>
</dbReference>
<dbReference type="PROSITE" id="PS50043">
    <property type="entry name" value="HTH_LUXR_2"/>
    <property type="match status" value="1"/>
</dbReference>
<evidence type="ECO:0000256" key="1">
    <source>
        <dbReference type="ARBA" id="ARBA00023015"/>
    </source>
</evidence>
<gene>
    <name evidence="5" type="ORF">PUV54_04565</name>
</gene>
<dbReference type="SUPFAM" id="SSF46894">
    <property type="entry name" value="C-terminal effector domain of the bipartite response regulators"/>
    <property type="match status" value="1"/>
</dbReference>
<dbReference type="PANTHER" id="PTHR44688">
    <property type="entry name" value="DNA-BINDING TRANSCRIPTIONAL ACTIVATOR DEVR_DOSR"/>
    <property type="match status" value="1"/>
</dbReference>
<evidence type="ECO:0000259" key="4">
    <source>
        <dbReference type="PROSITE" id="PS50043"/>
    </source>
</evidence>
<feature type="domain" description="HTH luxR-type" evidence="4">
    <location>
        <begin position="304"/>
        <end position="369"/>
    </location>
</feature>
<dbReference type="SMART" id="SM00421">
    <property type="entry name" value="HTH_LUXR"/>
    <property type="match status" value="1"/>
</dbReference>
<name>A0AAE9ZJV8_9PROT</name>
<dbReference type="PANTHER" id="PTHR44688:SF16">
    <property type="entry name" value="DNA-BINDING TRANSCRIPTIONAL ACTIVATOR DEVR_DOSR"/>
    <property type="match status" value="1"/>
</dbReference>